<name>A0A847SAK2_9NEIS</name>
<dbReference type="Pfam" id="PF16197">
    <property type="entry name" value="KAsynt_C_assoc"/>
    <property type="match status" value="1"/>
</dbReference>
<dbReference type="PROSITE" id="PS00012">
    <property type="entry name" value="PHOSPHOPANTETHEINE"/>
    <property type="match status" value="1"/>
</dbReference>
<keyword evidence="1" id="KW-0596">Phosphopantetheine</keyword>
<dbReference type="GO" id="GO:0004315">
    <property type="term" value="F:3-oxoacyl-[acyl-carrier-protein] synthase activity"/>
    <property type="evidence" value="ECO:0007669"/>
    <property type="project" value="InterPro"/>
</dbReference>
<dbReference type="PANTHER" id="PTHR43775:SF37">
    <property type="entry name" value="SI:DKEY-61P9.11"/>
    <property type="match status" value="1"/>
</dbReference>
<dbReference type="InterPro" id="IPR016039">
    <property type="entry name" value="Thiolase-like"/>
</dbReference>
<evidence type="ECO:0000256" key="2">
    <source>
        <dbReference type="ARBA" id="ARBA00022553"/>
    </source>
</evidence>
<dbReference type="SUPFAM" id="SSF53901">
    <property type="entry name" value="Thiolase-like"/>
    <property type="match status" value="1"/>
</dbReference>
<proteinExistence type="predicted"/>
<dbReference type="SMART" id="SM00827">
    <property type="entry name" value="PKS_AT"/>
    <property type="match status" value="1"/>
</dbReference>
<evidence type="ECO:0000259" key="4">
    <source>
        <dbReference type="PROSITE" id="PS50075"/>
    </source>
</evidence>
<dbReference type="InterPro" id="IPR050091">
    <property type="entry name" value="PKS_NRPS_Biosynth_Enz"/>
</dbReference>
<dbReference type="InterPro" id="IPR014030">
    <property type="entry name" value="Ketoacyl_synth_N"/>
</dbReference>
<dbReference type="Gene3D" id="3.30.70.3290">
    <property type="match status" value="1"/>
</dbReference>
<dbReference type="Pfam" id="PF00109">
    <property type="entry name" value="ketoacyl-synt"/>
    <property type="match status" value="1"/>
</dbReference>
<reference evidence="6 7" key="1">
    <citation type="submission" date="2020-04" db="EMBL/GenBank/DDBJ databases">
        <title>Draft genome of Leeia sp. IMCC25680.</title>
        <authorList>
            <person name="Song J."/>
            <person name="Cho J.-C."/>
        </authorList>
    </citation>
    <scope>NUCLEOTIDE SEQUENCE [LARGE SCALE GENOMIC DNA]</scope>
    <source>
        <strain evidence="6 7">IMCC25680</strain>
    </source>
</reference>
<organism evidence="6 7">
    <name type="scientific">Leeia aquatica</name>
    <dbReference type="NCBI Taxonomy" id="2725557"/>
    <lineage>
        <taxon>Bacteria</taxon>
        <taxon>Pseudomonadati</taxon>
        <taxon>Pseudomonadota</taxon>
        <taxon>Betaproteobacteria</taxon>
        <taxon>Neisseriales</taxon>
        <taxon>Leeiaceae</taxon>
        <taxon>Leeia</taxon>
    </lineage>
</organism>
<dbReference type="InterPro" id="IPR014031">
    <property type="entry name" value="Ketoacyl_synth_C"/>
</dbReference>
<dbReference type="SUPFAM" id="SSF55048">
    <property type="entry name" value="Probable ACP-binding domain of malonyl-CoA ACP transacylase"/>
    <property type="match status" value="1"/>
</dbReference>
<dbReference type="GO" id="GO:0004312">
    <property type="term" value="F:fatty acid synthase activity"/>
    <property type="evidence" value="ECO:0007669"/>
    <property type="project" value="TreeGrafter"/>
</dbReference>
<dbReference type="SMART" id="SM00825">
    <property type="entry name" value="PKS_KS"/>
    <property type="match status" value="1"/>
</dbReference>
<accession>A0A847SAK2</accession>
<dbReference type="Proteomes" id="UP000587991">
    <property type="component" value="Unassembled WGS sequence"/>
</dbReference>
<feature type="domain" description="Carrier" evidence="4">
    <location>
        <begin position="905"/>
        <end position="980"/>
    </location>
</feature>
<dbReference type="EMBL" id="JABAIM010000002">
    <property type="protein sequence ID" value="NLR75925.1"/>
    <property type="molecule type" value="Genomic_DNA"/>
</dbReference>
<dbReference type="Pfam" id="PF02801">
    <property type="entry name" value="Ketoacyl-synt_C"/>
    <property type="match status" value="1"/>
</dbReference>
<dbReference type="Gene3D" id="3.40.47.10">
    <property type="match status" value="1"/>
</dbReference>
<dbReference type="Gene3D" id="3.40.366.10">
    <property type="entry name" value="Malonyl-Coenzyme A Acyl Carrier Protein, domain 2"/>
    <property type="match status" value="1"/>
</dbReference>
<dbReference type="GO" id="GO:0005886">
    <property type="term" value="C:plasma membrane"/>
    <property type="evidence" value="ECO:0007669"/>
    <property type="project" value="TreeGrafter"/>
</dbReference>
<dbReference type="SUPFAM" id="SSF47336">
    <property type="entry name" value="ACP-like"/>
    <property type="match status" value="1"/>
</dbReference>
<dbReference type="InterPro" id="IPR006162">
    <property type="entry name" value="Ppantetheine_attach_site"/>
</dbReference>
<dbReference type="InterPro" id="IPR018201">
    <property type="entry name" value="Ketoacyl_synth_AS"/>
</dbReference>
<evidence type="ECO:0000259" key="5">
    <source>
        <dbReference type="PROSITE" id="PS52004"/>
    </source>
</evidence>
<dbReference type="RefSeq" id="WP_168877552.1">
    <property type="nucleotide sequence ID" value="NZ_JABAIM010000002.1"/>
</dbReference>
<dbReference type="Gene3D" id="1.10.1200.10">
    <property type="entry name" value="ACP-like"/>
    <property type="match status" value="1"/>
</dbReference>
<keyword evidence="3 6" id="KW-0808">Transferase</keyword>
<keyword evidence="7" id="KW-1185">Reference proteome</keyword>
<dbReference type="AlphaFoldDB" id="A0A847SAK2"/>
<keyword evidence="6" id="KW-0012">Acyltransferase</keyword>
<gene>
    <name evidence="6" type="ORF">HF682_12225</name>
</gene>
<dbReference type="InterPro" id="IPR020841">
    <property type="entry name" value="PKS_Beta-ketoAc_synthase_dom"/>
</dbReference>
<dbReference type="PROSITE" id="PS50075">
    <property type="entry name" value="CARRIER"/>
    <property type="match status" value="1"/>
</dbReference>
<dbReference type="Pfam" id="PF00698">
    <property type="entry name" value="Acyl_transf_1"/>
    <property type="match status" value="1"/>
</dbReference>
<dbReference type="GO" id="GO:0006633">
    <property type="term" value="P:fatty acid biosynthetic process"/>
    <property type="evidence" value="ECO:0007669"/>
    <property type="project" value="InterPro"/>
</dbReference>
<dbReference type="InterPro" id="IPR009081">
    <property type="entry name" value="PP-bd_ACP"/>
</dbReference>
<dbReference type="InterPro" id="IPR016035">
    <property type="entry name" value="Acyl_Trfase/lysoPLipase"/>
</dbReference>
<dbReference type="InterPro" id="IPR032821">
    <property type="entry name" value="PKS_assoc"/>
</dbReference>
<dbReference type="CDD" id="cd00833">
    <property type="entry name" value="PKS"/>
    <property type="match status" value="1"/>
</dbReference>
<dbReference type="PROSITE" id="PS52004">
    <property type="entry name" value="KS3_2"/>
    <property type="match status" value="1"/>
</dbReference>
<dbReference type="InterPro" id="IPR001227">
    <property type="entry name" value="Ac_transferase_dom_sf"/>
</dbReference>
<feature type="domain" description="Ketosynthase family 3 (KS3)" evidence="5">
    <location>
        <begin position="16"/>
        <end position="442"/>
    </location>
</feature>
<evidence type="ECO:0000313" key="7">
    <source>
        <dbReference type="Proteomes" id="UP000587991"/>
    </source>
</evidence>
<dbReference type="GO" id="GO:0005737">
    <property type="term" value="C:cytoplasm"/>
    <property type="evidence" value="ECO:0007669"/>
    <property type="project" value="TreeGrafter"/>
</dbReference>
<dbReference type="Pfam" id="PF00550">
    <property type="entry name" value="PP-binding"/>
    <property type="match status" value="1"/>
</dbReference>
<dbReference type="InterPro" id="IPR014043">
    <property type="entry name" value="Acyl_transferase_dom"/>
</dbReference>
<dbReference type="PANTHER" id="PTHR43775">
    <property type="entry name" value="FATTY ACID SYNTHASE"/>
    <property type="match status" value="1"/>
</dbReference>
<sequence>MSMLTDEQHQLLQDHPDAIAVIGMAGRFPGAGHLAAFWDNLKSGREGRTELDRAQLQQQGIAAALQPDWVAASMSLDDIDCFDAAFFGISDKQASWMDPQIRLFLQTCWHAMEDAGYDVSRLGKQRVGVFAGSNPSVYLWQNLLGKLQEPDVAQWLEVLTYNDKDYLTTWVSYKLGLRGPSMNIQTACSTSLVAVATACQSLLSWQCDMALAGASGLMLPDRQGYRYQPGTILSPDGHCRPFDAEGEGTIMGSGVACVVLKRLEDALQEGDTIDALILSAAINNDAQRKMDFMAPGVDGQVEVIRMAHRLADVSPDSIDYVETHGTGTRLGDPIEFRALQLAFGQGGQREQRCALGAVKSNVGHLNTVAGMAGLIKTVLSLKHELLPPTLHYRLPNPQLKLEGSPFFINDRVRPWLRTRRPRRAGVSAFGFGGTNAHLVVQEAPLPVPGTVPGPALLVLSARDNEALQRQRQQLADWLQQPDGQVSLADLCHTAAIGRKVWPYRQAWVVDALADLPRLLSAQSMPVEAARSGKTAWVFSGQGAHYPGMALGLYPQQPVFREAVARCVAALPVEVTLPLQAWFEGSQPMALAFDAAAQLQPVLFTLQYGLAQLWLAQGAKPGVLLGHSLGEYVAAHLAGVLSLEDALRLVCERGRLMDRLPRTGGMLVLRASLAQVENLLRDGFPLQIAAHNGPEQVVVSGAATDIERLQQVVQTLGLDAVRLPVSSAFHSAWLDPILDEFETVAARLTFQPSRLPWVRNLDGRLATQAPDARYWRDHLRQTVRFAESLQQLQTLGVVRALEIGPRSQLAGLLRQALPDGCLTSLDEGEAAPYSWLRHVGEAFRLDYLTHWQPVEGGRRIHMPGYAFAKTRYWLKPESVVAATPASVSMVQVPASAETAPADIPLDEADPLFSLIAGYWQQALGTRNLSRDSDFFLLGGNSLAAVQIRAALQRDLGLELPLGQMMNLRTLGDMLLAVELLLEQAAEGEALA</sequence>
<evidence type="ECO:0000256" key="3">
    <source>
        <dbReference type="ARBA" id="ARBA00022679"/>
    </source>
</evidence>
<evidence type="ECO:0000313" key="6">
    <source>
        <dbReference type="EMBL" id="NLR75925.1"/>
    </source>
</evidence>
<dbReference type="InterPro" id="IPR016036">
    <property type="entry name" value="Malonyl_transacylase_ACP-bd"/>
</dbReference>
<comment type="caution">
    <text evidence="6">The sequence shown here is derived from an EMBL/GenBank/DDBJ whole genome shotgun (WGS) entry which is preliminary data.</text>
</comment>
<evidence type="ECO:0000256" key="1">
    <source>
        <dbReference type="ARBA" id="ARBA00022450"/>
    </source>
</evidence>
<dbReference type="PROSITE" id="PS00606">
    <property type="entry name" value="KS3_1"/>
    <property type="match status" value="1"/>
</dbReference>
<protein>
    <submittedName>
        <fullName evidence="6">Acyltransferase domain-containing protein</fullName>
    </submittedName>
</protein>
<dbReference type="SUPFAM" id="SSF52151">
    <property type="entry name" value="FabD/lysophospholipase-like"/>
    <property type="match status" value="1"/>
</dbReference>
<keyword evidence="2" id="KW-0597">Phosphoprotein</keyword>
<dbReference type="InterPro" id="IPR036736">
    <property type="entry name" value="ACP-like_sf"/>
</dbReference>
<dbReference type="GO" id="GO:0071770">
    <property type="term" value="P:DIM/DIP cell wall layer assembly"/>
    <property type="evidence" value="ECO:0007669"/>
    <property type="project" value="TreeGrafter"/>
</dbReference>